<keyword evidence="2 3" id="KW-0694">RNA-binding</keyword>
<dbReference type="Gene3D" id="2.40.50.140">
    <property type="entry name" value="Nucleic acid-binding proteins"/>
    <property type="match status" value="1"/>
</dbReference>
<dbReference type="PANTHER" id="PTHR11586">
    <property type="entry name" value="TRNA-AMINOACYLATION COFACTOR ARC1 FAMILY MEMBER"/>
    <property type="match status" value="1"/>
</dbReference>
<sequence>MASSSSSSSSNDERKRRIVTALCKSKQLDPTEFLDDVVNDLKSLSLNIVKTSLENNDEFNKWVAFAENFPSDPEACSKCLTQLNEHFLEKAVLVGGGFTPSEADIIVFSTVHPYVISLSDSDKKKLPHLLRWMDYIQSTHDLGELFKRIELEKSTFNLPSWVESEPSSKKAEPDTKKAAPNAKATKSGTDMEKKSDVSKKQATGNAEAATEKKKLPEKVPDNKDAELSVTLLKIQIGLIRKASKHPSADSLLVEEIDVGEGKVRQVVSGLAKYCSPESLTNRLVALITNVKPGKLRDVVSEGLVLCASNADHTAVEPLIVPEGAKIGECVTFAGHEGKPEDVLNPKKKQLDKITPNLFTDDKGVATFKGVPFMTSAGPCTSTIPNGSVK</sequence>
<dbReference type="CDD" id="cd02799">
    <property type="entry name" value="tRNA_bind_EMAP-II_like"/>
    <property type="match status" value="1"/>
</dbReference>
<protein>
    <submittedName>
        <fullName evidence="6">Aminoacyl tRNA synthase complex-interacting multifunctional protein 1 isoform X2</fullName>
    </submittedName>
</protein>
<evidence type="ECO:0000259" key="5">
    <source>
        <dbReference type="PROSITE" id="PS50886"/>
    </source>
</evidence>
<evidence type="ECO:0000256" key="4">
    <source>
        <dbReference type="SAM" id="MobiDB-lite"/>
    </source>
</evidence>
<evidence type="ECO:0000256" key="2">
    <source>
        <dbReference type="ARBA" id="ARBA00022884"/>
    </source>
</evidence>
<dbReference type="InterPro" id="IPR053836">
    <property type="entry name" value="Arc1-like_N"/>
</dbReference>
<dbReference type="Pfam" id="PF01588">
    <property type="entry name" value="tRNA_bind"/>
    <property type="match status" value="1"/>
</dbReference>
<reference evidence="6" key="2">
    <citation type="submission" date="2022-01" db="EMBL/GenBank/DDBJ databases">
        <authorList>
            <person name="Yamashiro T."/>
            <person name="Shiraishi A."/>
            <person name="Satake H."/>
            <person name="Nakayama K."/>
        </authorList>
    </citation>
    <scope>NUCLEOTIDE SEQUENCE</scope>
</reference>
<dbReference type="Gene3D" id="1.20.1050.10">
    <property type="match status" value="1"/>
</dbReference>
<dbReference type="SUPFAM" id="SSF47616">
    <property type="entry name" value="GST C-terminal domain-like"/>
    <property type="match status" value="1"/>
</dbReference>
<gene>
    <name evidence="6" type="ORF">Tco_0656081</name>
</gene>
<feature type="compositionally biased region" description="Basic and acidic residues" evidence="4">
    <location>
        <begin position="189"/>
        <end position="199"/>
    </location>
</feature>
<dbReference type="SUPFAM" id="SSF50249">
    <property type="entry name" value="Nucleic acid-binding proteins"/>
    <property type="match status" value="1"/>
</dbReference>
<dbReference type="PROSITE" id="PS50886">
    <property type="entry name" value="TRBD"/>
    <property type="match status" value="1"/>
</dbReference>
<dbReference type="PANTHER" id="PTHR11586:SF33">
    <property type="entry name" value="AMINOACYL TRNA SYNTHASE COMPLEX-INTERACTING MULTIFUNCTIONAL PROTEIN 1"/>
    <property type="match status" value="1"/>
</dbReference>
<name>A0ABQ4X860_9ASTR</name>
<dbReference type="EMBL" id="BQNB010009279">
    <property type="protein sequence ID" value="GJS61297.1"/>
    <property type="molecule type" value="Genomic_DNA"/>
</dbReference>
<feature type="region of interest" description="Disordered" evidence="4">
    <location>
        <begin position="161"/>
        <end position="219"/>
    </location>
</feature>
<dbReference type="InterPro" id="IPR036282">
    <property type="entry name" value="Glutathione-S-Trfase_C_sf"/>
</dbReference>
<reference evidence="6" key="1">
    <citation type="journal article" date="2022" name="Int. J. Mol. Sci.">
        <title>Draft Genome of Tanacetum Coccineum: Genomic Comparison of Closely Related Tanacetum-Family Plants.</title>
        <authorList>
            <person name="Yamashiro T."/>
            <person name="Shiraishi A."/>
            <person name="Nakayama K."/>
            <person name="Satake H."/>
        </authorList>
    </citation>
    <scope>NUCLEOTIDE SEQUENCE</scope>
</reference>
<dbReference type="InterPro" id="IPR012340">
    <property type="entry name" value="NA-bd_OB-fold"/>
</dbReference>
<dbReference type="InterPro" id="IPR051270">
    <property type="entry name" value="Tyrosine-tRNA_ligase_regulator"/>
</dbReference>
<accession>A0ABQ4X860</accession>
<evidence type="ECO:0000313" key="6">
    <source>
        <dbReference type="EMBL" id="GJS61297.1"/>
    </source>
</evidence>
<evidence type="ECO:0000256" key="1">
    <source>
        <dbReference type="ARBA" id="ARBA00022555"/>
    </source>
</evidence>
<evidence type="ECO:0000313" key="7">
    <source>
        <dbReference type="Proteomes" id="UP001151760"/>
    </source>
</evidence>
<dbReference type="InterPro" id="IPR002547">
    <property type="entry name" value="tRNA-bd_dom"/>
</dbReference>
<dbReference type="Pfam" id="PF21972">
    <property type="entry name" value="Arc1p_N_like"/>
    <property type="match status" value="1"/>
</dbReference>
<evidence type="ECO:0000256" key="3">
    <source>
        <dbReference type="PROSITE-ProRule" id="PRU00209"/>
    </source>
</evidence>
<feature type="domain" description="TRNA-binding" evidence="5">
    <location>
        <begin position="228"/>
        <end position="331"/>
    </location>
</feature>
<proteinExistence type="predicted"/>
<feature type="compositionally biased region" description="Basic and acidic residues" evidence="4">
    <location>
        <begin position="209"/>
        <end position="219"/>
    </location>
</feature>
<keyword evidence="7" id="KW-1185">Reference proteome</keyword>
<feature type="compositionally biased region" description="Basic and acidic residues" evidence="4">
    <location>
        <begin position="166"/>
        <end position="177"/>
    </location>
</feature>
<keyword evidence="1 3" id="KW-0820">tRNA-binding</keyword>
<comment type="caution">
    <text evidence="6">The sequence shown here is derived from an EMBL/GenBank/DDBJ whole genome shotgun (WGS) entry which is preliminary data.</text>
</comment>
<dbReference type="Proteomes" id="UP001151760">
    <property type="component" value="Unassembled WGS sequence"/>
</dbReference>
<dbReference type="CDD" id="cd10304">
    <property type="entry name" value="GST_C_Arc1p_N_like"/>
    <property type="match status" value="1"/>
</dbReference>
<organism evidence="6 7">
    <name type="scientific">Tanacetum coccineum</name>
    <dbReference type="NCBI Taxonomy" id="301880"/>
    <lineage>
        <taxon>Eukaryota</taxon>
        <taxon>Viridiplantae</taxon>
        <taxon>Streptophyta</taxon>
        <taxon>Embryophyta</taxon>
        <taxon>Tracheophyta</taxon>
        <taxon>Spermatophyta</taxon>
        <taxon>Magnoliopsida</taxon>
        <taxon>eudicotyledons</taxon>
        <taxon>Gunneridae</taxon>
        <taxon>Pentapetalae</taxon>
        <taxon>asterids</taxon>
        <taxon>campanulids</taxon>
        <taxon>Asterales</taxon>
        <taxon>Asteraceae</taxon>
        <taxon>Asteroideae</taxon>
        <taxon>Anthemideae</taxon>
        <taxon>Anthemidinae</taxon>
        <taxon>Tanacetum</taxon>
    </lineage>
</organism>